<dbReference type="InterPro" id="IPR036938">
    <property type="entry name" value="PAP2/HPO_sf"/>
</dbReference>
<dbReference type="RefSeq" id="WP_004618301.1">
    <property type="nucleotide sequence ID" value="NZ_ACXX02000004.1"/>
</dbReference>
<evidence type="ECO:0000256" key="2">
    <source>
        <dbReference type="ARBA" id="ARBA00022475"/>
    </source>
</evidence>
<evidence type="ECO:0000256" key="4">
    <source>
        <dbReference type="ARBA" id="ARBA00022801"/>
    </source>
</evidence>
<reference evidence="9" key="2">
    <citation type="submission" date="2011-01" db="EMBL/GenBank/DDBJ databases">
        <title>The Non-contiguous Finished genome of Clostridium papyrosolvens.</title>
        <authorList>
            <person name="Lucas S."/>
            <person name="Copeland A."/>
            <person name="Lapidus A."/>
            <person name="Cheng J.-F."/>
            <person name="Goodwin L."/>
            <person name="Pitluck S."/>
            <person name="Misra M."/>
            <person name="Chertkov O."/>
            <person name="Detter J.C."/>
            <person name="Han C."/>
            <person name="Tapia R."/>
            <person name="Land M."/>
            <person name="Hauser L."/>
            <person name="Kyrpides N."/>
            <person name="Ivanova N."/>
            <person name="Pagani I."/>
            <person name="Mouttaki H."/>
            <person name="He Z."/>
            <person name="Zhou J."/>
            <person name="Hemme C.L."/>
            <person name="Woyke T."/>
        </authorList>
    </citation>
    <scope>NUCLEOTIDE SEQUENCE [LARGE SCALE GENOMIC DNA]</scope>
    <source>
        <strain evidence="9">DSM 2782</strain>
    </source>
</reference>
<evidence type="ECO:0000256" key="5">
    <source>
        <dbReference type="ARBA" id="ARBA00022989"/>
    </source>
</evidence>
<reference evidence="9" key="1">
    <citation type="submission" date="2009-07" db="EMBL/GenBank/DDBJ databases">
        <authorList>
            <consortium name="US DOE Joint Genome Institute (JGI-PGF)"/>
            <person name="Lucas S."/>
            <person name="Copeland A."/>
            <person name="Lapidus A."/>
            <person name="Glavina del Rio T."/>
            <person name="Tice H."/>
            <person name="Bruce D."/>
            <person name="Goodwin L."/>
            <person name="Pitluck S."/>
            <person name="Larimer F."/>
            <person name="Land M.L."/>
            <person name="Mouttaki H."/>
            <person name="He Z."/>
            <person name="Zhou J."/>
            <person name="Hemme C.L."/>
        </authorList>
    </citation>
    <scope>NUCLEOTIDE SEQUENCE [LARGE SCALE GENOMIC DNA]</scope>
    <source>
        <strain evidence="9">DSM 2782</strain>
    </source>
</reference>
<comment type="caution">
    <text evidence="9">The sequence shown here is derived from an EMBL/GenBank/DDBJ whole genome shotgun (WGS) entry which is preliminary data.</text>
</comment>
<evidence type="ECO:0000256" key="1">
    <source>
        <dbReference type="ARBA" id="ARBA00004651"/>
    </source>
</evidence>
<organism evidence="9 10">
    <name type="scientific">Ruminiclostridium papyrosolvens DSM 2782</name>
    <dbReference type="NCBI Taxonomy" id="588581"/>
    <lineage>
        <taxon>Bacteria</taxon>
        <taxon>Bacillati</taxon>
        <taxon>Bacillota</taxon>
        <taxon>Clostridia</taxon>
        <taxon>Eubacteriales</taxon>
        <taxon>Oscillospiraceae</taxon>
        <taxon>Ruminiclostridium</taxon>
    </lineage>
</organism>
<protein>
    <submittedName>
        <fullName evidence="9">Phosphoesterase PA-phosphatase related protein</fullName>
    </submittedName>
</protein>
<feature type="transmembrane region" description="Helical" evidence="7">
    <location>
        <begin position="129"/>
        <end position="147"/>
    </location>
</feature>
<feature type="domain" description="Phosphatidic acid phosphatase type 2/haloperoxidase" evidence="8">
    <location>
        <begin position="58"/>
        <end position="168"/>
    </location>
</feature>
<feature type="transmembrane region" description="Helical" evidence="7">
    <location>
        <begin position="103"/>
        <end position="122"/>
    </location>
</feature>
<dbReference type="eggNOG" id="COG0671">
    <property type="taxonomic scope" value="Bacteria"/>
</dbReference>
<dbReference type="Gene3D" id="1.20.144.10">
    <property type="entry name" value="Phosphatidic acid phosphatase type 2/haloperoxidase"/>
    <property type="match status" value="1"/>
</dbReference>
<dbReference type="EMBL" id="ACXX02000004">
    <property type="protein sequence ID" value="EGD48258.1"/>
    <property type="molecule type" value="Genomic_DNA"/>
</dbReference>
<evidence type="ECO:0000256" key="7">
    <source>
        <dbReference type="SAM" id="Phobius"/>
    </source>
</evidence>
<comment type="subcellular location">
    <subcellularLocation>
        <location evidence="1">Cell membrane</location>
        <topology evidence="1">Multi-pass membrane protein</topology>
    </subcellularLocation>
</comment>
<keyword evidence="6 7" id="KW-0472">Membrane</keyword>
<dbReference type="OrthoDB" id="9789113at2"/>
<keyword evidence="4" id="KW-0378">Hydrolase</keyword>
<dbReference type="PANTHER" id="PTHR14969:SF62">
    <property type="entry name" value="DECAPRENYLPHOSPHORYL-5-PHOSPHORIBOSE PHOSPHATASE RV3807C-RELATED"/>
    <property type="match status" value="1"/>
</dbReference>
<dbReference type="InterPro" id="IPR000326">
    <property type="entry name" value="PAP2/HPO"/>
</dbReference>
<feature type="transmembrane region" description="Helical" evidence="7">
    <location>
        <begin position="153"/>
        <end position="171"/>
    </location>
</feature>
<keyword evidence="5 7" id="KW-1133">Transmembrane helix</keyword>
<evidence type="ECO:0000256" key="3">
    <source>
        <dbReference type="ARBA" id="ARBA00022692"/>
    </source>
</evidence>
<name>F1TB54_9FIRM</name>
<feature type="transmembrane region" description="Helical" evidence="7">
    <location>
        <begin position="28"/>
        <end position="51"/>
    </location>
</feature>
<dbReference type="Pfam" id="PF01569">
    <property type="entry name" value="PAP2"/>
    <property type="match status" value="1"/>
</dbReference>
<dbReference type="STRING" id="588581.Cpap_2408"/>
<gene>
    <name evidence="9" type="ORF">Cpap_2408</name>
</gene>
<sequence length="186" mass="20670">MISAIQHLDTFILNFIQNNMHSTFMDKFMQVITFLGNNALFWIVITVLLLISKKYRTTGLMLIGALAICLIIGNLTLKPVIARARPCWVNTDIHLLVSSPKDYSFPSGHTMSSFAASVVLFLRNKKVGILALLLAATIAFSRLYLYVHYPSDVAVGLVLGIAAAYLSVKGLPIMEKIFNKIVRTRP</sequence>
<accession>F1TB54</accession>
<dbReference type="SUPFAM" id="SSF48317">
    <property type="entry name" value="Acid phosphatase/Vanadium-dependent haloperoxidase"/>
    <property type="match status" value="1"/>
</dbReference>
<dbReference type="GO" id="GO:0005886">
    <property type="term" value="C:plasma membrane"/>
    <property type="evidence" value="ECO:0007669"/>
    <property type="project" value="UniProtKB-SubCell"/>
</dbReference>
<feature type="transmembrane region" description="Helical" evidence="7">
    <location>
        <begin position="58"/>
        <end position="77"/>
    </location>
</feature>
<keyword evidence="10" id="KW-1185">Reference proteome</keyword>
<keyword evidence="3 7" id="KW-0812">Transmembrane</keyword>
<evidence type="ECO:0000313" key="9">
    <source>
        <dbReference type="EMBL" id="EGD48258.1"/>
    </source>
</evidence>
<dbReference type="Proteomes" id="UP000003860">
    <property type="component" value="Unassembled WGS sequence"/>
</dbReference>
<dbReference type="PANTHER" id="PTHR14969">
    <property type="entry name" value="SPHINGOSINE-1-PHOSPHATE PHOSPHOHYDROLASE"/>
    <property type="match status" value="1"/>
</dbReference>
<proteinExistence type="predicted"/>
<dbReference type="AlphaFoldDB" id="F1TB54"/>
<evidence type="ECO:0000313" key="10">
    <source>
        <dbReference type="Proteomes" id="UP000003860"/>
    </source>
</evidence>
<dbReference type="SMART" id="SM00014">
    <property type="entry name" value="acidPPc"/>
    <property type="match status" value="1"/>
</dbReference>
<dbReference type="GO" id="GO:0016787">
    <property type="term" value="F:hydrolase activity"/>
    <property type="evidence" value="ECO:0007669"/>
    <property type="project" value="UniProtKB-KW"/>
</dbReference>
<keyword evidence="2" id="KW-1003">Cell membrane</keyword>
<evidence type="ECO:0000259" key="8">
    <source>
        <dbReference type="SMART" id="SM00014"/>
    </source>
</evidence>
<evidence type="ECO:0000256" key="6">
    <source>
        <dbReference type="ARBA" id="ARBA00023136"/>
    </source>
</evidence>